<dbReference type="GO" id="GO:0005886">
    <property type="term" value="C:plasma membrane"/>
    <property type="evidence" value="ECO:0007669"/>
    <property type="project" value="UniProtKB-SubCell"/>
</dbReference>
<organism evidence="8 9">
    <name type="scientific">Mytilus edulis</name>
    <name type="common">Blue mussel</name>
    <dbReference type="NCBI Taxonomy" id="6550"/>
    <lineage>
        <taxon>Eukaryota</taxon>
        <taxon>Metazoa</taxon>
        <taxon>Spiralia</taxon>
        <taxon>Lophotrochozoa</taxon>
        <taxon>Mollusca</taxon>
        <taxon>Bivalvia</taxon>
        <taxon>Autobranchia</taxon>
        <taxon>Pteriomorphia</taxon>
        <taxon>Mytilida</taxon>
        <taxon>Mytiloidea</taxon>
        <taxon>Mytilidae</taxon>
        <taxon>Mytilinae</taxon>
        <taxon>Mytilus</taxon>
    </lineage>
</organism>
<keyword evidence="4" id="KW-0472">Membrane</keyword>
<evidence type="ECO:0000256" key="1">
    <source>
        <dbReference type="ARBA" id="ARBA00004370"/>
    </source>
</evidence>
<keyword evidence="6" id="KW-0868">Chloride</keyword>
<dbReference type="InterPro" id="IPR000615">
    <property type="entry name" value="Bestrophin"/>
</dbReference>
<evidence type="ECO:0000256" key="7">
    <source>
        <dbReference type="SAM" id="MobiDB-lite"/>
    </source>
</evidence>
<feature type="compositionally biased region" description="Polar residues" evidence="7">
    <location>
        <begin position="149"/>
        <end position="164"/>
    </location>
</feature>
<keyword evidence="9" id="KW-1185">Reference proteome</keyword>
<evidence type="ECO:0000313" key="8">
    <source>
        <dbReference type="EMBL" id="CAG2205508.1"/>
    </source>
</evidence>
<comment type="function">
    <text evidence="6">Forms chloride channels.</text>
</comment>
<dbReference type="InterPro" id="IPR021134">
    <property type="entry name" value="Bestrophin-like"/>
</dbReference>
<keyword evidence="6" id="KW-1003">Cell membrane</keyword>
<keyword evidence="2" id="KW-0812">Transmembrane</keyword>
<keyword evidence="6" id="KW-0813">Transport</keyword>
<dbReference type="GO" id="GO:0005254">
    <property type="term" value="F:chloride channel activity"/>
    <property type="evidence" value="ECO:0007669"/>
    <property type="project" value="UniProtKB-KW"/>
</dbReference>
<gene>
    <name evidence="8" type="ORF">MEDL_19845</name>
</gene>
<keyword evidence="3" id="KW-1133">Transmembrane helix</keyword>
<reference evidence="8" key="1">
    <citation type="submission" date="2021-03" db="EMBL/GenBank/DDBJ databases">
        <authorList>
            <person name="Bekaert M."/>
        </authorList>
    </citation>
    <scope>NUCLEOTIDE SEQUENCE</scope>
</reference>
<keyword evidence="6" id="KW-0869">Chloride channel</keyword>
<comment type="subcellular location">
    <subcellularLocation>
        <location evidence="6">Cell membrane</location>
        <topology evidence="6">Multi-pass membrane protein</topology>
    </subcellularLocation>
    <subcellularLocation>
        <location evidence="1">Membrane</location>
    </subcellularLocation>
</comment>
<dbReference type="Proteomes" id="UP000683360">
    <property type="component" value="Unassembled WGS sequence"/>
</dbReference>
<dbReference type="Pfam" id="PF01062">
    <property type="entry name" value="Bestrophin"/>
    <property type="match status" value="1"/>
</dbReference>
<dbReference type="PANTHER" id="PTHR10736">
    <property type="entry name" value="BESTROPHIN"/>
    <property type="match status" value="1"/>
</dbReference>
<dbReference type="AlphaFoldDB" id="A0A8S3RBF2"/>
<feature type="region of interest" description="Disordered" evidence="7">
    <location>
        <begin position="139"/>
        <end position="164"/>
    </location>
</feature>
<dbReference type="GO" id="GO:0034707">
    <property type="term" value="C:chloride channel complex"/>
    <property type="evidence" value="ECO:0007669"/>
    <property type="project" value="UniProtKB-KW"/>
</dbReference>
<evidence type="ECO:0000313" key="9">
    <source>
        <dbReference type="Proteomes" id="UP000683360"/>
    </source>
</evidence>
<dbReference type="EMBL" id="CAJPWZ010001022">
    <property type="protein sequence ID" value="CAG2205508.1"/>
    <property type="molecule type" value="Genomic_DNA"/>
</dbReference>
<evidence type="ECO:0000256" key="3">
    <source>
        <dbReference type="ARBA" id="ARBA00022989"/>
    </source>
</evidence>
<comment type="similarity">
    <text evidence="5 6">Belongs to the anion channel-forming bestrophin (TC 1.A.46) family. Calcium-sensitive chloride channel subfamily.</text>
</comment>
<keyword evidence="6" id="KW-0406">Ion transport</keyword>
<dbReference type="PANTHER" id="PTHR10736:SF65">
    <property type="entry name" value="BESTROPHIN 1, ISOFORM C-RELATED"/>
    <property type="match status" value="1"/>
</dbReference>
<keyword evidence="6" id="KW-0407">Ion channel</keyword>
<name>A0A8S3RBF2_MYTED</name>
<evidence type="ECO:0000256" key="4">
    <source>
        <dbReference type="ARBA" id="ARBA00023136"/>
    </source>
</evidence>
<dbReference type="OrthoDB" id="201595at2759"/>
<comment type="caution">
    <text evidence="8">The sequence shown here is derived from an EMBL/GenBank/DDBJ whole genome shotgun (WGS) entry which is preliminary data.</text>
</comment>
<accession>A0A8S3RBF2</accession>
<evidence type="ECO:0000256" key="2">
    <source>
        <dbReference type="ARBA" id="ARBA00022692"/>
    </source>
</evidence>
<protein>
    <recommendedName>
        <fullName evidence="6">Bestrophin homolog</fullName>
    </recommendedName>
</protein>
<feature type="region of interest" description="Disordered" evidence="7">
    <location>
        <begin position="294"/>
        <end position="313"/>
    </location>
</feature>
<proteinExistence type="inferred from homology"/>
<evidence type="ECO:0000256" key="5">
    <source>
        <dbReference type="ARBA" id="ARBA00034769"/>
    </source>
</evidence>
<evidence type="ECO:0000256" key="6">
    <source>
        <dbReference type="RuleBase" id="RU363126"/>
    </source>
</evidence>
<sequence>MTEVLLLSNNNGLQAYDQVAEQLINPFGEDDDDFDINWLIDRHAAVVMALVDQMCDQCPPLVKDLHFENMFTEVPYTEASIGSKRPMYLGSTYNLASPSTRGSRIVLGDVMDQDSNRHMSFGSNAAGSLLSIVTGRSSYSRTDSRKSSNDSNSTVKSIGKSSVKTRSFEEGLEKDFDYAQEYVPLRRAHVDPNDDEDLNEIVKSKSKARRRKTSCPPNLFEHVSDIKRKLSSPGTNEKTSRFTIEKISDGSDIDARSMQRRNAQKIENFISDHAVSRAPLLSTVEEGGTITSISQLEDTVIRPSPTIQEEEEP</sequence>